<evidence type="ECO:0000313" key="4">
    <source>
        <dbReference type="EMBL" id="MCU0105751.1"/>
    </source>
</evidence>
<evidence type="ECO:0000313" key="5">
    <source>
        <dbReference type="Proteomes" id="UP001209076"/>
    </source>
</evidence>
<dbReference type="InterPro" id="IPR024474">
    <property type="entry name" value="Znf_dom_IS66"/>
</dbReference>
<dbReference type="InterPro" id="IPR052344">
    <property type="entry name" value="Transposase-related"/>
</dbReference>
<dbReference type="Proteomes" id="UP001209076">
    <property type="component" value="Unassembled WGS sequence"/>
</dbReference>
<dbReference type="EMBL" id="JAOEGN010000030">
    <property type="protein sequence ID" value="MCU0105751.1"/>
    <property type="molecule type" value="Genomic_DNA"/>
</dbReference>
<feature type="domain" description="Transposase IS66 zinc-finger binding" evidence="3">
    <location>
        <begin position="116"/>
        <end position="157"/>
    </location>
</feature>
<evidence type="ECO:0000259" key="3">
    <source>
        <dbReference type="Pfam" id="PF13005"/>
    </source>
</evidence>
<feature type="coiled-coil region" evidence="1">
    <location>
        <begin position="3"/>
        <end position="51"/>
    </location>
</feature>
<name>A0ABT2PZ41_9MOLU</name>
<gene>
    <name evidence="4" type="ORF">N7603_08845</name>
</gene>
<dbReference type="Pfam" id="PF13005">
    <property type="entry name" value="zf-IS66"/>
    <property type="match status" value="1"/>
</dbReference>
<protein>
    <submittedName>
        <fullName evidence="4">IS66 family transposase</fullName>
    </submittedName>
</protein>
<sequence length="519" mass="60611">MNLKEALKEIERLKKENQQLEKKTARQDRLIFKLNERLNQLVGEKEVLNEKYTIERVKVFIPKTEVLKPSIINETETILKETKINKTHKLKGKNFERFDFERHVSEVIYEKPEMASCPTCGDDLSVASEKVRYQIEAIPATLRVIKIIKQSCKCEACNKKDNKLYYPVSTSLFPGSILSHSMAAYIAYHKYELGIPFHHLSSHIQEVLDIEITKQNLAVYMEKTARLLEPLYEQMKSDLLNNRASVIHADETTLSISKRPEADKERKKSYVYLYASSYYDHPIYIYSFHESRAIDTTAKWLKDFKGVIVCDDFKGYTKLAKENPNIKLQRCFAHVRRRFMDIVKVLPEESKQTSHAYQILTLIGQLFHYESRYKETDLTPNQVEKRRIFDQKPLMDELRHLLFEYDYKPNSAIAGAVNYAKHIFDDLQTYLTNGYVELSNNLAERAIRPFVINRKVFMTSGSYAGARYTTVLFSIIQTAKINNLQVSKYLEYVLDNLNQKSIEELLPYSKSIPKTLQND</sequence>
<comment type="caution">
    <text evidence="4">The sequence shown here is derived from an EMBL/GenBank/DDBJ whole genome shotgun (WGS) entry which is preliminary data.</text>
</comment>
<evidence type="ECO:0000259" key="2">
    <source>
        <dbReference type="Pfam" id="PF03050"/>
    </source>
</evidence>
<organism evidence="4 5">
    <name type="scientific">Paracholeplasma vituli</name>
    <dbReference type="NCBI Taxonomy" id="69473"/>
    <lineage>
        <taxon>Bacteria</taxon>
        <taxon>Bacillati</taxon>
        <taxon>Mycoplasmatota</taxon>
        <taxon>Mollicutes</taxon>
        <taxon>Acholeplasmatales</taxon>
        <taxon>Acholeplasmataceae</taxon>
        <taxon>Paracholeplasma</taxon>
    </lineage>
</organism>
<dbReference type="RefSeq" id="WP_262097071.1">
    <property type="nucleotide sequence ID" value="NZ_JAOEGN010000030.1"/>
</dbReference>
<dbReference type="NCBIfam" id="NF033517">
    <property type="entry name" value="transpos_IS66"/>
    <property type="match status" value="1"/>
</dbReference>
<dbReference type="PANTHER" id="PTHR33678:SF2">
    <property type="match status" value="1"/>
</dbReference>
<feature type="domain" description="Transposase IS66 central" evidence="2">
    <location>
        <begin position="176"/>
        <end position="467"/>
    </location>
</feature>
<keyword evidence="5" id="KW-1185">Reference proteome</keyword>
<dbReference type="PANTHER" id="PTHR33678">
    <property type="entry name" value="BLL1576 PROTEIN"/>
    <property type="match status" value="1"/>
</dbReference>
<proteinExistence type="predicted"/>
<reference evidence="5" key="1">
    <citation type="submission" date="2023-07" db="EMBL/GenBank/DDBJ databases">
        <title>Novel Mycoplasma species identified in domestic and wild animals.</title>
        <authorList>
            <person name="Volokhov D.V."/>
            <person name="Furtak V.A."/>
            <person name="Zagorodnyaya T.A."/>
        </authorList>
    </citation>
    <scope>NUCLEOTIDE SEQUENCE [LARGE SCALE GENOMIC DNA]</scope>
    <source>
        <strain evidence="5">92-19</strain>
    </source>
</reference>
<accession>A0ABT2PZ41</accession>
<evidence type="ECO:0000256" key="1">
    <source>
        <dbReference type="SAM" id="Coils"/>
    </source>
</evidence>
<keyword evidence="1" id="KW-0175">Coiled coil</keyword>
<dbReference type="Pfam" id="PF03050">
    <property type="entry name" value="DDE_Tnp_IS66"/>
    <property type="match status" value="1"/>
</dbReference>
<dbReference type="InterPro" id="IPR004291">
    <property type="entry name" value="Transposase_IS66_central"/>
</dbReference>